<evidence type="ECO:0000313" key="2">
    <source>
        <dbReference type="Proteomes" id="UP001153332"/>
    </source>
</evidence>
<gene>
    <name evidence="1" type="ORF">O1611_g7112</name>
</gene>
<dbReference type="EMBL" id="JAPUUL010001818">
    <property type="protein sequence ID" value="KAJ8126527.1"/>
    <property type="molecule type" value="Genomic_DNA"/>
</dbReference>
<proteinExistence type="predicted"/>
<name>A0ACC2JGN4_9PEZI</name>
<reference evidence="1" key="1">
    <citation type="submission" date="2022-12" db="EMBL/GenBank/DDBJ databases">
        <title>Genome Sequence of Lasiodiplodia mahajangana.</title>
        <authorList>
            <person name="Buettner E."/>
        </authorList>
    </citation>
    <scope>NUCLEOTIDE SEQUENCE</scope>
    <source>
        <strain evidence="1">VT137</strain>
    </source>
</reference>
<evidence type="ECO:0000313" key="1">
    <source>
        <dbReference type="EMBL" id="KAJ8126527.1"/>
    </source>
</evidence>
<protein>
    <submittedName>
        <fullName evidence="1">Uncharacterized protein</fullName>
    </submittedName>
</protein>
<accession>A0ACC2JGN4</accession>
<dbReference type="Proteomes" id="UP001153332">
    <property type="component" value="Unassembled WGS sequence"/>
</dbReference>
<organism evidence="1 2">
    <name type="scientific">Lasiodiplodia mahajangana</name>
    <dbReference type="NCBI Taxonomy" id="1108764"/>
    <lineage>
        <taxon>Eukaryota</taxon>
        <taxon>Fungi</taxon>
        <taxon>Dikarya</taxon>
        <taxon>Ascomycota</taxon>
        <taxon>Pezizomycotina</taxon>
        <taxon>Dothideomycetes</taxon>
        <taxon>Dothideomycetes incertae sedis</taxon>
        <taxon>Botryosphaeriales</taxon>
        <taxon>Botryosphaeriaceae</taxon>
        <taxon>Lasiodiplodia</taxon>
    </lineage>
</organism>
<sequence length="266" mass="31777">MPARRRRKQKQKQQEKERVFHLFGKLPTELRLEIWTHTWEPRTVTIYPTENGVFMRPRGGNFLPASGYVNFESRSETLRYYKRCFDHGDEKDFRWFNFDLDTLCVATDPCLDLLDLTELRQLQRLIVPDDFPGVVRAATRCRDTWPKPITESFESAKVEEYLQEYYPSLREVTLTTSKWGWYMVPPKWEYRFLFRPSESSFKGWGHMRTTYVGRLRIRHSPAGSKTDRQRYSRRFSKKDVDWFLELIADLLLYCGPDPDDSSEAES</sequence>
<comment type="caution">
    <text evidence="1">The sequence shown here is derived from an EMBL/GenBank/DDBJ whole genome shotgun (WGS) entry which is preliminary data.</text>
</comment>
<keyword evidence="2" id="KW-1185">Reference proteome</keyword>